<accession>A0A8J1TAZ0</accession>
<dbReference type="InterPro" id="IPR042099">
    <property type="entry name" value="ANL_N_sf"/>
</dbReference>
<evidence type="ECO:0000313" key="1">
    <source>
        <dbReference type="EMBL" id="CAH1800015.1"/>
    </source>
</evidence>
<keyword evidence="2" id="KW-1185">Reference proteome</keyword>
<dbReference type="PROSITE" id="PS00455">
    <property type="entry name" value="AMP_BINDING"/>
    <property type="match status" value="1"/>
</dbReference>
<dbReference type="CDD" id="cd04433">
    <property type="entry name" value="AFD_class_I"/>
    <property type="match status" value="1"/>
</dbReference>
<dbReference type="Pfam" id="PF13193">
    <property type="entry name" value="AMP-binding_C"/>
    <property type="match status" value="1"/>
</dbReference>
<dbReference type="OrthoDB" id="10253115at2759"/>
<comment type="caution">
    <text evidence="1">The sequence shown here is derived from an EMBL/GenBank/DDBJ whole genome shotgun (WGS) entry which is preliminary data.</text>
</comment>
<reference evidence="1" key="1">
    <citation type="submission" date="2022-03" db="EMBL/GenBank/DDBJ databases">
        <authorList>
            <person name="Martin C."/>
        </authorList>
    </citation>
    <scope>NUCLEOTIDE SEQUENCE</scope>
</reference>
<organism evidence="1 2">
    <name type="scientific">Owenia fusiformis</name>
    <name type="common">Polychaete worm</name>
    <dbReference type="NCBI Taxonomy" id="6347"/>
    <lineage>
        <taxon>Eukaryota</taxon>
        <taxon>Metazoa</taxon>
        <taxon>Spiralia</taxon>
        <taxon>Lophotrochozoa</taxon>
        <taxon>Annelida</taxon>
        <taxon>Polychaeta</taxon>
        <taxon>Sedentaria</taxon>
        <taxon>Canalipalpata</taxon>
        <taxon>Sabellida</taxon>
        <taxon>Oweniida</taxon>
        <taxon>Oweniidae</taxon>
        <taxon>Owenia</taxon>
    </lineage>
</organism>
<dbReference type="SUPFAM" id="SSF56801">
    <property type="entry name" value="Acetyl-CoA synthetase-like"/>
    <property type="match status" value="1"/>
</dbReference>
<dbReference type="AlphaFoldDB" id="A0A8J1TAZ0"/>
<dbReference type="InterPro" id="IPR025110">
    <property type="entry name" value="AMP-bd_C"/>
</dbReference>
<evidence type="ECO:0000313" key="2">
    <source>
        <dbReference type="Proteomes" id="UP000749559"/>
    </source>
</evidence>
<proteinExistence type="predicted"/>
<dbReference type="InterPro" id="IPR020845">
    <property type="entry name" value="AMP-binding_CS"/>
</dbReference>
<dbReference type="Gene3D" id="3.30.300.30">
    <property type="match status" value="1"/>
</dbReference>
<dbReference type="PANTHER" id="PTHR42814">
    <property type="entry name" value="AMP-BINDING DOMAIN-CONTAINING PROTEIN"/>
    <property type="match status" value="1"/>
</dbReference>
<protein>
    <submittedName>
        <fullName evidence="1">Uncharacterized protein</fullName>
    </submittedName>
</protein>
<dbReference type="InterPro" id="IPR045851">
    <property type="entry name" value="AMP-bd_C_sf"/>
</dbReference>
<name>A0A8J1TAZ0_OWEFU</name>
<dbReference type="Gene3D" id="3.40.50.12780">
    <property type="entry name" value="N-terminal domain of ligase-like"/>
    <property type="match status" value="1"/>
</dbReference>
<gene>
    <name evidence="1" type="ORF">OFUS_LOCUS23956</name>
</gene>
<dbReference type="EMBL" id="CAIIXF020000011">
    <property type="protein sequence ID" value="CAH1800015.1"/>
    <property type="molecule type" value="Genomic_DNA"/>
</dbReference>
<dbReference type="Pfam" id="PF00501">
    <property type="entry name" value="AMP-binding"/>
    <property type="match status" value="1"/>
</dbReference>
<dbReference type="Proteomes" id="UP000749559">
    <property type="component" value="Unassembled WGS sequence"/>
</dbReference>
<dbReference type="PANTHER" id="PTHR42814:SF3">
    <property type="entry name" value="BETA-N-ACETYLHEXOSAMINIDASE"/>
    <property type="match status" value="1"/>
</dbReference>
<dbReference type="InterPro" id="IPR000873">
    <property type="entry name" value="AMP-dep_synth/lig_dom"/>
</dbReference>
<sequence>MEYIEVADSVIQPIKEPVKKSYIHVATSNQPITANTMYDYMRELKDSEQEAFVFMNDDANRHGSITFKRWVALSENLAVSLVEMGVKPQDKVGVIIPNCEEIVITIGGLLHCAALPVLLTYDLKSGKDILTKIKDTAINVIVVYVAGRDQQALVEKLFKKILAGNIDQDIPSLNQVIMIADDVPKGAIDFNNLLNEKSDDEKKNMLLCNENISMDDPCWINLTSGSTGKPKYCPLTHKMIINGVKSIAQRCNSQAGDILFNDRPMSWNVGTLAFGQALATQLTVVTIDAKQTVKKPGPEKILRCIAKERITDALLVPYILYDIMNMESKQREEYDISSLVNIMTLGQKVDPTFIENVKSTLGTGVTIMYGSTEAGLISMIFPRGDFRKQHLTIGYGGPHVEISIRDEKNQLVPVNVEGEICARGPNIFLGYLNNEEKTKEVIDEKGWFHTGDIGTLTPYGYVTIVGRIKEFIKRGTVIVHPSAIEHILMENPSIHEVYVVGVPDPRLYEELCACIKLKDGHSLSEIKMKEWCDEIFGDFTADGLKNAPKYFLMLDVIPTLANGKTDRLSLKKMAANRYGQ</sequence>